<evidence type="ECO:0000313" key="2">
    <source>
        <dbReference type="Proteomes" id="UP000229901"/>
    </source>
</evidence>
<sequence>MTANILEQFNIKKDFKFKNADHQRQYSELLRKAEISAADRTFEELNDDINFLILITTLLDQTRAWIDEEIQLEKQKYSWDYQTLEDWAVEQLDVSDLSPRSWFKTFFRLSPDGVVVCSASNLNQLNNDLLEQLPPKLQVNHLLLQECKNFKQFSHYVDASNFVKIQDCPSLVSLNCDFHANHALVIDSCLELTEISGLYKVVGDFWCTNCSKLKKIIGKLIVDGDFHLDGSTVLIELPSNTYVRRDVYVRRCQSELIDQVRLLKEKGLIGGDVYET</sequence>
<accession>A0A2H0V601</accession>
<dbReference type="AlphaFoldDB" id="A0A2H0V601"/>
<reference evidence="2" key="1">
    <citation type="submission" date="2017-09" db="EMBL/GenBank/DDBJ databases">
        <title>Depth-based differentiation of microbial function through sediment-hosted aquifers and enrichment of novel symbionts in the deep terrestrial subsurface.</title>
        <authorList>
            <person name="Probst A.J."/>
            <person name="Ladd B."/>
            <person name="Jarett J.K."/>
            <person name="Geller-Mcgrath D.E."/>
            <person name="Sieber C.M.K."/>
            <person name="Emerson J.B."/>
            <person name="Anantharaman K."/>
            <person name="Thomas B.C."/>
            <person name="Malmstrom R."/>
            <person name="Stieglmeier M."/>
            <person name="Klingl A."/>
            <person name="Woyke T."/>
            <person name="Ryan C.M."/>
            <person name="Banfield J.F."/>
        </authorList>
    </citation>
    <scope>NUCLEOTIDE SEQUENCE [LARGE SCALE GENOMIC DNA]</scope>
</reference>
<comment type="caution">
    <text evidence="1">The sequence shown here is derived from an EMBL/GenBank/DDBJ whole genome shotgun (WGS) entry which is preliminary data.</text>
</comment>
<evidence type="ECO:0000313" key="1">
    <source>
        <dbReference type="EMBL" id="PIR94498.1"/>
    </source>
</evidence>
<proteinExistence type="predicted"/>
<dbReference type="EMBL" id="PFAP01000004">
    <property type="protein sequence ID" value="PIR94498.1"/>
    <property type="molecule type" value="Genomic_DNA"/>
</dbReference>
<protein>
    <submittedName>
        <fullName evidence="1">Uncharacterized protein</fullName>
    </submittedName>
</protein>
<name>A0A2H0V601_9BACT</name>
<gene>
    <name evidence="1" type="ORF">COT97_00955</name>
</gene>
<organism evidence="1 2">
    <name type="scientific">Candidatus Falkowbacteria bacterium CG10_big_fil_rev_8_21_14_0_10_39_11</name>
    <dbReference type="NCBI Taxonomy" id="1974565"/>
    <lineage>
        <taxon>Bacteria</taxon>
        <taxon>Candidatus Falkowiibacteriota</taxon>
    </lineage>
</organism>
<dbReference type="Proteomes" id="UP000229901">
    <property type="component" value="Unassembled WGS sequence"/>
</dbReference>